<feature type="region of interest" description="Disordered" evidence="1">
    <location>
        <begin position="83"/>
        <end position="113"/>
    </location>
</feature>
<evidence type="ECO:0008006" key="5">
    <source>
        <dbReference type="Google" id="ProtNLM"/>
    </source>
</evidence>
<dbReference type="RefSeq" id="WP_132597229.1">
    <property type="nucleotide sequence ID" value="NZ_SMKO01000061.1"/>
</dbReference>
<organism evidence="3 4">
    <name type="scientific">Nonomuraea deserti</name>
    <dbReference type="NCBI Taxonomy" id="1848322"/>
    <lineage>
        <taxon>Bacteria</taxon>
        <taxon>Bacillati</taxon>
        <taxon>Actinomycetota</taxon>
        <taxon>Actinomycetes</taxon>
        <taxon>Streptosporangiales</taxon>
        <taxon>Streptosporangiaceae</taxon>
        <taxon>Nonomuraea</taxon>
    </lineage>
</organism>
<feature type="signal peptide" evidence="2">
    <location>
        <begin position="1"/>
        <end position="26"/>
    </location>
</feature>
<feature type="chain" id="PRO_5020232656" description="Secreted protein" evidence="2">
    <location>
        <begin position="27"/>
        <end position="113"/>
    </location>
</feature>
<keyword evidence="2" id="KW-0732">Signal</keyword>
<dbReference type="Proteomes" id="UP000295258">
    <property type="component" value="Unassembled WGS sequence"/>
</dbReference>
<protein>
    <recommendedName>
        <fullName evidence="5">Secreted protein</fullName>
    </recommendedName>
</protein>
<sequence>MTGPWNTPRRLIVLSLVLVCSLVAGASGVRHTAGDPVTQEATTWSPGTTDNRLTGLPPQLSTGREHLVPAQTGARQSDAAHLVLLPPPHGPAAVGDPQQFGQRPAGSRSPPPV</sequence>
<evidence type="ECO:0000256" key="1">
    <source>
        <dbReference type="SAM" id="MobiDB-lite"/>
    </source>
</evidence>
<reference evidence="3 4" key="1">
    <citation type="submission" date="2019-03" db="EMBL/GenBank/DDBJ databases">
        <title>Draft genome sequences of novel Actinobacteria.</title>
        <authorList>
            <person name="Sahin N."/>
            <person name="Ay H."/>
            <person name="Saygin H."/>
        </authorList>
    </citation>
    <scope>NUCLEOTIDE SEQUENCE [LARGE SCALE GENOMIC DNA]</scope>
    <source>
        <strain evidence="3 4">KC310</strain>
    </source>
</reference>
<feature type="region of interest" description="Disordered" evidence="1">
    <location>
        <begin position="29"/>
        <end position="58"/>
    </location>
</feature>
<proteinExistence type="predicted"/>
<evidence type="ECO:0000313" key="3">
    <source>
        <dbReference type="EMBL" id="TDD02751.1"/>
    </source>
</evidence>
<dbReference type="AlphaFoldDB" id="A0A4R4VD68"/>
<dbReference type="EMBL" id="SMKO01000061">
    <property type="protein sequence ID" value="TDD02751.1"/>
    <property type="molecule type" value="Genomic_DNA"/>
</dbReference>
<comment type="caution">
    <text evidence="3">The sequence shown here is derived from an EMBL/GenBank/DDBJ whole genome shotgun (WGS) entry which is preliminary data.</text>
</comment>
<gene>
    <name evidence="3" type="ORF">E1292_22670</name>
</gene>
<accession>A0A4R4VD68</accession>
<keyword evidence="4" id="KW-1185">Reference proteome</keyword>
<name>A0A4R4VD68_9ACTN</name>
<evidence type="ECO:0000256" key="2">
    <source>
        <dbReference type="SAM" id="SignalP"/>
    </source>
</evidence>
<feature type="compositionally biased region" description="Polar residues" evidence="1">
    <location>
        <begin position="39"/>
        <end position="52"/>
    </location>
</feature>
<evidence type="ECO:0000313" key="4">
    <source>
        <dbReference type="Proteomes" id="UP000295258"/>
    </source>
</evidence>